<sequence>MSTTVTTARSVTKTVSIDRPVADVFAFLADAANWTRWAIVNVQAIEPTDEPDWWLMTTPHGPAKLRIRGDAEQGVLDHDYVEEMASWRVPARVVPNGAGSEFMITFFQPSTFTDVFFDEQTALVDTELATLKQVLEADA</sequence>
<accession>A0A918D754</accession>
<dbReference type="Gene3D" id="3.30.530.20">
    <property type="match status" value="1"/>
</dbReference>
<reference evidence="1 2" key="1">
    <citation type="journal article" date="2014" name="Int. J. Syst. Evol. Microbiol.">
        <title>Complete genome sequence of Corynebacterium casei LMG S-19264T (=DSM 44701T), isolated from a smear-ripened cheese.</title>
        <authorList>
            <consortium name="US DOE Joint Genome Institute (JGI-PGF)"/>
            <person name="Walter F."/>
            <person name="Albersmeier A."/>
            <person name="Kalinowski J."/>
            <person name="Ruckert C."/>
        </authorList>
    </citation>
    <scope>NUCLEOTIDE SEQUENCE [LARGE SCALE GENOMIC DNA]</scope>
    <source>
        <strain evidence="1 2">CGMCC 4.7111</strain>
    </source>
</reference>
<dbReference type="InterPro" id="IPR019587">
    <property type="entry name" value="Polyketide_cyclase/dehydratase"/>
</dbReference>
<dbReference type="Pfam" id="PF10604">
    <property type="entry name" value="Polyketide_cyc2"/>
    <property type="match status" value="1"/>
</dbReference>
<dbReference type="EMBL" id="BMMM01000013">
    <property type="protein sequence ID" value="GGN79244.1"/>
    <property type="molecule type" value="Genomic_DNA"/>
</dbReference>
<dbReference type="Proteomes" id="UP000600365">
    <property type="component" value="Unassembled WGS sequence"/>
</dbReference>
<dbReference type="SUPFAM" id="SSF55961">
    <property type="entry name" value="Bet v1-like"/>
    <property type="match status" value="1"/>
</dbReference>
<comment type="caution">
    <text evidence="1">The sequence shown here is derived from an EMBL/GenBank/DDBJ whole genome shotgun (WGS) entry which is preliminary data.</text>
</comment>
<keyword evidence="2" id="KW-1185">Reference proteome</keyword>
<evidence type="ECO:0000313" key="1">
    <source>
        <dbReference type="EMBL" id="GGN79244.1"/>
    </source>
</evidence>
<proteinExistence type="predicted"/>
<dbReference type="InterPro" id="IPR023393">
    <property type="entry name" value="START-like_dom_sf"/>
</dbReference>
<protein>
    <submittedName>
        <fullName evidence="1">Polyketide cyclase</fullName>
    </submittedName>
</protein>
<organism evidence="1 2">
    <name type="scientific">Streptomyces albiflavescens</name>
    <dbReference type="NCBI Taxonomy" id="1623582"/>
    <lineage>
        <taxon>Bacteria</taxon>
        <taxon>Bacillati</taxon>
        <taxon>Actinomycetota</taxon>
        <taxon>Actinomycetes</taxon>
        <taxon>Kitasatosporales</taxon>
        <taxon>Streptomycetaceae</taxon>
        <taxon>Streptomyces</taxon>
    </lineage>
</organism>
<gene>
    <name evidence="1" type="ORF">GCM10011579_063420</name>
</gene>
<name>A0A918D754_9ACTN</name>
<dbReference type="AlphaFoldDB" id="A0A918D754"/>
<dbReference type="RefSeq" id="WP_189189524.1">
    <property type="nucleotide sequence ID" value="NZ_BMMM01000013.1"/>
</dbReference>
<evidence type="ECO:0000313" key="2">
    <source>
        <dbReference type="Proteomes" id="UP000600365"/>
    </source>
</evidence>